<keyword evidence="7" id="KW-0808">Transferase</keyword>
<accession>A0A0C1TS34</accession>
<dbReference type="GO" id="GO:0005829">
    <property type="term" value="C:cytosol"/>
    <property type="evidence" value="ECO:0007669"/>
    <property type="project" value="TreeGrafter"/>
</dbReference>
<gene>
    <name evidence="13" type="ORF">SE37_05620</name>
</gene>
<dbReference type="AlphaFoldDB" id="A0A0C1TS34"/>
<feature type="domain" description="Pterin-binding" evidence="12">
    <location>
        <begin position="40"/>
        <end position="293"/>
    </location>
</feature>
<evidence type="ECO:0000256" key="6">
    <source>
        <dbReference type="ARBA" id="ARBA00016919"/>
    </source>
</evidence>
<dbReference type="PANTHER" id="PTHR20941:SF1">
    <property type="entry name" value="FOLIC ACID SYNTHESIS PROTEIN FOL1"/>
    <property type="match status" value="1"/>
</dbReference>
<sequence>MTSSTAQCSGSSICAEHPAWRHNAGVWRLSSRCIDLTSRPCIMGVLNVTPDSFSDGNCYLDPAAAEDRALAMVAEGADIIDIGGESTRPGAPSVSEAEEMHRVVPLVERLAAKLPVPLSIDTYKAAVAREALAAGAEVINDISGMAFDPNMAAIVAEARAGLVVMHTRGTPAIMQRDTAYDDLIAEVLASLRYSLGRAQAAGIPDEQIVVDPGIGFGKSVDGNLEILRRLAEFASLGRPILVGTSRKSFIGSVLDREVADRLFGTAATVAVAVANGASILRVHDVRAMRDVALMTRAILAPQR</sequence>
<dbReference type="Pfam" id="PF00809">
    <property type="entry name" value="Pterin_bind"/>
    <property type="match status" value="1"/>
</dbReference>
<evidence type="ECO:0000256" key="3">
    <source>
        <dbReference type="ARBA" id="ARBA00004763"/>
    </source>
</evidence>
<evidence type="ECO:0000256" key="7">
    <source>
        <dbReference type="ARBA" id="ARBA00022679"/>
    </source>
</evidence>
<dbReference type="GO" id="GO:0046654">
    <property type="term" value="P:tetrahydrofolate biosynthetic process"/>
    <property type="evidence" value="ECO:0007669"/>
    <property type="project" value="TreeGrafter"/>
</dbReference>
<name>A0A0C1TS34_9BACT</name>
<keyword evidence="10" id="KW-0289">Folate biosynthesis</keyword>
<reference evidence="13 14" key="1">
    <citation type="submission" date="2015-01" db="EMBL/GenBank/DDBJ databases">
        <title>Genome sequence of the anaerobic bacterium Geobacter soli GSS01, a dissimilatory Fe(III) reducer from soil.</title>
        <authorList>
            <person name="Yang G."/>
            <person name="Zhou S."/>
        </authorList>
    </citation>
    <scope>NUCLEOTIDE SEQUENCE [LARGE SCALE GENOMIC DNA]</scope>
    <source>
        <strain evidence="13 14">GSS01</strain>
    </source>
</reference>
<comment type="pathway">
    <text evidence="3">Cofactor biosynthesis; tetrahydrofolate biosynthesis; 7,8-dihydrofolate from 2-amino-4-hydroxy-6-hydroxymethyl-7,8-dihydropteridine diphosphate and 4-aminobenzoate: step 1/2.</text>
</comment>
<dbReference type="Gene3D" id="3.20.20.20">
    <property type="entry name" value="Dihydropteroate synthase-like"/>
    <property type="match status" value="1"/>
</dbReference>
<dbReference type="PROSITE" id="PS50972">
    <property type="entry name" value="PTERIN_BINDING"/>
    <property type="match status" value="1"/>
</dbReference>
<dbReference type="GO" id="GO:0046656">
    <property type="term" value="P:folic acid biosynthetic process"/>
    <property type="evidence" value="ECO:0007669"/>
    <property type="project" value="UniProtKB-KW"/>
</dbReference>
<evidence type="ECO:0000256" key="9">
    <source>
        <dbReference type="ARBA" id="ARBA00022842"/>
    </source>
</evidence>
<dbReference type="InterPro" id="IPR006390">
    <property type="entry name" value="DHP_synth_dom"/>
</dbReference>
<organism evidence="13 14">
    <name type="scientific">Geobacter soli</name>
    <dbReference type="NCBI Taxonomy" id="1510391"/>
    <lineage>
        <taxon>Bacteria</taxon>
        <taxon>Pseudomonadati</taxon>
        <taxon>Thermodesulfobacteriota</taxon>
        <taxon>Desulfuromonadia</taxon>
        <taxon>Geobacterales</taxon>
        <taxon>Geobacteraceae</taxon>
        <taxon>Geobacter</taxon>
    </lineage>
</organism>
<dbReference type="FunFam" id="3.20.20.20:FF:000006">
    <property type="entry name" value="Dihydropteroate synthase"/>
    <property type="match status" value="1"/>
</dbReference>
<comment type="cofactor">
    <cofactor evidence="2">
        <name>Mg(2+)</name>
        <dbReference type="ChEBI" id="CHEBI:18420"/>
    </cofactor>
</comment>
<dbReference type="RefSeq" id="WP_039644433.1">
    <property type="nucleotide sequence ID" value="NZ_JXBL01000001.1"/>
</dbReference>
<evidence type="ECO:0000313" key="13">
    <source>
        <dbReference type="EMBL" id="KIE42138.1"/>
    </source>
</evidence>
<evidence type="ECO:0000256" key="10">
    <source>
        <dbReference type="ARBA" id="ARBA00022909"/>
    </source>
</evidence>
<dbReference type="CDD" id="cd00739">
    <property type="entry name" value="DHPS"/>
    <property type="match status" value="1"/>
</dbReference>
<evidence type="ECO:0000256" key="11">
    <source>
        <dbReference type="ARBA" id="ARBA00030193"/>
    </source>
</evidence>
<evidence type="ECO:0000256" key="8">
    <source>
        <dbReference type="ARBA" id="ARBA00022723"/>
    </source>
</evidence>
<dbReference type="InterPro" id="IPR011005">
    <property type="entry name" value="Dihydropteroate_synth-like_sf"/>
</dbReference>
<dbReference type="EC" id="2.5.1.15" evidence="5"/>
<dbReference type="GO" id="GO:0046872">
    <property type="term" value="F:metal ion binding"/>
    <property type="evidence" value="ECO:0007669"/>
    <property type="project" value="UniProtKB-KW"/>
</dbReference>
<evidence type="ECO:0000313" key="14">
    <source>
        <dbReference type="Proteomes" id="UP000031433"/>
    </source>
</evidence>
<dbReference type="Proteomes" id="UP000031433">
    <property type="component" value="Unassembled WGS sequence"/>
</dbReference>
<dbReference type="PANTHER" id="PTHR20941">
    <property type="entry name" value="FOLATE SYNTHESIS PROTEINS"/>
    <property type="match status" value="1"/>
</dbReference>
<dbReference type="NCBIfam" id="TIGR01496">
    <property type="entry name" value="DHPS"/>
    <property type="match status" value="1"/>
</dbReference>
<proteinExistence type="inferred from homology"/>
<comment type="catalytic activity">
    <reaction evidence="1">
        <text>(7,8-dihydropterin-6-yl)methyl diphosphate + 4-aminobenzoate = 7,8-dihydropteroate + diphosphate</text>
        <dbReference type="Rhea" id="RHEA:19949"/>
        <dbReference type="ChEBI" id="CHEBI:17836"/>
        <dbReference type="ChEBI" id="CHEBI:17839"/>
        <dbReference type="ChEBI" id="CHEBI:33019"/>
        <dbReference type="ChEBI" id="CHEBI:72950"/>
        <dbReference type="EC" id="2.5.1.15"/>
    </reaction>
</comment>
<dbReference type="PROSITE" id="PS00793">
    <property type="entry name" value="DHPS_2"/>
    <property type="match status" value="1"/>
</dbReference>
<evidence type="ECO:0000256" key="1">
    <source>
        <dbReference type="ARBA" id="ARBA00000012"/>
    </source>
</evidence>
<dbReference type="SUPFAM" id="SSF51717">
    <property type="entry name" value="Dihydropteroate synthetase-like"/>
    <property type="match status" value="1"/>
</dbReference>
<keyword evidence="14" id="KW-1185">Reference proteome</keyword>
<evidence type="ECO:0000256" key="2">
    <source>
        <dbReference type="ARBA" id="ARBA00001946"/>
    </source>
</evidence>
<keyword evidence="8" id="KW-0479">Metal-binding</keyword>
<evidence type="ECO:0000259" key="12">
    <source>
        <dbReference type="PROSITE" id="PS50972"/>
    </source>
</evidence>
<dbReference type="EMBL" id="JXBL01000001">
    <property type="protein sequence ID" value="KIE42138.1"/>
    <property type="molecule type" value="Genomic_DNA"/>
</dbReference>
<protein>
    <recommendedName>
        <fullName evidence="6">Dihydropteroate synthase</fullName>
        <ecNumber evidence="5">2.5.1.15</ecNumber>
    </recommendedName>
    <alternativeName>
        <fullName evidence="11">Dihydropteroate pyrophosphorylase</fullName>
    </alternativeName>
</protein>
<comment type="caution">
    <text evidence="13">The sequence shown here is derived from an EMBL/GenBank/DDBJ whole genome shotgun (WGS) entry which is preliminary data.</text>
</comment>
<comment type="similarity">
    <text evidence="4">Belongs to the DHPS family.</text>
</comment>
<evidence type="ECO:0000256" key="5">
    <source>
        <dbReference type="ARBA" id="ARBA00012458"/>
    </source>
</evidence>
<dbReference type="InterPro" id="IPR000489">
    <property type="entry name" value="Pterin-binding_dom"/>
</dbReference>
<evidence type="ECO:0000256" key="4">
    <source>
        <dbReference type="ARBA" id="ARBA00009503"/>
    </source>
</evidence>
<dbReference type="InterPro" id="IPR045031">
    <property type="entry name" value="DHP_synth-like"/>
</dbReference>
<dbReference type="GO" id="GO:0004156">
    <property type="term" value="F:dihydropteroate synthase activity"/>
    <property type="evidence" value="ECO:0007669"/>
    <property type="project" value="UniProtKB-EC"/>
</dbReference>
<keyword evidence="9" id="KW-0460">Magnesium</keyword>